<dbReference type="GO" id="GO:0015774">
    <property type="term" value="P:polysaccharide transport"/>
    <property type="evidence" value="ECO:0007669"/>
    <property type="project" value="UniProtKB-KW"/>
</dbReference>
<keyword evidence="10 11" id="KW-0472">Membrane</keyword>
<name>A0A1P8K381_9BURK</name>
<evidence type="ECO:0000256" key="11">
    <source>
        <dbReference type="RuleBase" id="RU361157"/>
    </source>
</evidence>
<feature type="transmembrane region" description="Helical" evidence="11">
    <location>
        <begin position="53"/>
        <end position="74"/>
    </location>
</feature>
<organism evidence="13 14">
    <name type="scientific">Rhodoferax koreensis</name>
    <dbReference type="NCBI Taxonomy" id="1842727"/>
    <lineage>
        <taxon>Bacteria</taxon>
        <taxon>Pseudomonadati</taxon>
        <taxon>Pseudomonadota</taxon>
        <taxon>Betaproteobacteria</taxon>
        <taxon>Burkholderiales</taxon>
        <taxon>Comamonadaceae</taxon>
        <taxon>Rhodoferax</taxon>
    </lineage>
</organism>
<evidence type="ECO:0000256" key="4">
    <source>
        <dbReference type="ARBA" id="ARBA00022475"/>
    </source>
</evidence>
<dbReference type="PROSITE" id="PS51012">
    <property type="entry name" value="ABC_TM2"/>
    <property type="match status" value="1"/>
</dbReference>
<evidence type="ECO:0000259" key="12">
    <source>
        <dbReference type="PROSITE" id="PS51012"/>
    </source>
</evidence>
<dbReference type="EMBL" id="CP019236">
    <property type="protein sequence ID" value="APW40462.1"/>
    <property type="molecule type" value="Genomic_DNA"/>
</dbReference>
<protein>
    <recommendedName>
        <fullName evidence="11">Transport permease protein</fullName>
    </recommendedName>
</protein>
<keyword evidence="4 11" id="KW-1003">Cell membrane</keyword>
<evidence type="ECO:0000256" key="9">
    <source>
        <dbReference type="ARBA" id="ARBA00023047"/>
    </source>
</evidence>
<comment type="similarity">
    <text evidence="2 11">Belongs to the ABC-2 integral membrane protein family.</text>
</comment>
<evidence type="ECO:0000256" key="3">
    <source>
        <dbReference type="ARBA" id="ARBA00022448"/>
    </source>
</evidence>
<keyword evidence="7" id="KW-0972">Capsule biogenesis/degradation</keyword>
<keyword evidence="14" id="KW-1185">Reference proteome</keyword>
<evidence type="ECO:0000256" key="5">
    <source>
        <dbReference type="ARBA" id="ARBA00022597"/>
    </source>
</evidence>
<dbReference type="AlphaFoldDB" id="A0A1P8K381"/>
<dbReference type="InterPro" id="IPR047817">
    <property type="entry name" value="ABC2_TM_bact-type"/>
</dbReference>
<dbReference type="PANTHER" id="PTHR30413:SF10">
    <property type="entry name" value="CAPSULE POLYSACCHARIDE EXPORT INNER-MEMBRANE PROTEIN CTRC"/>
    <property type="match status" value="1"/>
</dbReference>
<reference evidence="13 14" key="1">
    <citation type="submission" date="2017-01" db="EMBL/GenBank/DDBJ databases">
        <authorList>
            <person name="Mah S.A."/>
            <person name="Swanson W.J."/>
            <person name="Moy G.W."/>
            <person name="Vacquier V.D."/>
        </authorList>
    </citation>
    <scope>NUCLEOTIDE SEQUENCE [LARGE SCALE GENOMIC DNA]</scope>
    <source>
        <strain evidence="13 14">DCY110</strain>
    </source>
</reference>
<dbReference type="STRING" id="1842727.RD110_04290"/>
<dbReference type="KEGG" id="rhy:RD110_04290"/>
<feature type="transmembrane region" description="Helical" evidence="11">
    <location>
        <begin position="201"/>
        <end position="220"/>
    </location>
</feature>
<evidence type="ECO:0000256" key="8">
    <source>
        <dbReference type="ARBA" id="ARBA00022989"/>
    </source>
</evidence>
<feature type="transmembrane region" description="Helical" evidence="11">
    <location>
        <begin position="260"/>
        <end position="278"/>
    </location>
</feature>
<dbReference type="Pfam" id="PF01061">
    <property type="entry name" value="ABC2_membrane"/>
    <property type="match status" value="1"/>
</dbReference>
<feature type="domain" description="ABC transmembrane type-2" evidence="12">
    <location>
        <begin position="54"/>
        <end position="281"/>
    </location>
</feature>
<feature type="transmembrane region" description="Helical" evidence="11">
    <location>
        <begin position="94"/>
        <end position="112"/>
    </location>
</feature>
<evidence type="ECO:0000256" key="10">
    <source>
        <dbReference type="ARBA" id="ARBA00023136"/>
    </source>
</evidence>
<keyword evidence="9" id="KW-0625">Polysaccharide transport</keyword>
<proteinExistence type="inferred from homology"/>
<keyword evidence="6 11" id="KW-0812">Transmembrane</keyword>
<evidence type="ECO:0000256" key="7">
    <source>
        <dbReference type="ARBA" id="ARBA00022903"/>
    </source>
</evidence>
<dbReference type="InterPro" id="IPR000412">
    <property type="entry name" value="ABC_2_transport"/>
</dbReference>
<dbReference type="InterPro" id="IPR013525">
    <property type="entry name" value="ABC2_TM"/>
</dbReference>
<keyword evidence="5" id="KW-0762">Sugar transport</keyword>
<feature type="transmembrane region" description="Helical" evidence="11">
    <location>
        <begin position="133"/>
        <end position="162"/>
    </location>
</feature>
<dbReference type="GO" id="GO:0015920">
    <property type="term" value="P:lipopolysaccharide transport"/>
    <property type="evidence" value="ECO:0007669"/>
    <property type="project" value="TreeGrafter"/>
</dbReference>
<dbReference type="GO" id="GO:0140359">
    <property type="term" value="F:ABC-type transporter activity"/>
    <property type="evidence" value="ECO:0007669"/>
    <property type="project" value="InterPro"/>
</dbReference>
<sequence length="289" mass="31414">MAKNQEYSGGAWRNPHASQSVSLWLAARSLWASRRLLGQLSLRELTARYKGSVLGFAWTFVVPMFMLVVYTFVFSEVFKARWDAGSATESKGQFAIILFAGTIVLQFFNEVLARAPHAIIQNANFVKKVVFPLEILPVVSVVVSAVNAVASGCVLLFVQLLLTGSVPWTAVLFPVVLLPLFVLSLGVAWSLAALGVYLRGLAPLMGMVAAVLMFLSPVFYPVSAVPPGFQRVLMLNPLTFVIEQARRVAIMGHLPDWTGLAIYAAASLAFAACGFALFQKTRKGFADVL</sequence>
<evidence type="ECO:0000256" key="2">
    <source>
        <dbReference type="ARBA" id="ARBA00007783"/>
    </source>
</evidence>
<gene>
    <name evidence="13" type="ORF">RD110_04290</name>
</gene>
<evidence type="ECO:0000256" key="6">
    <source>
        <dbReference type="ARBA" id="ARBA00022692"/>
    </source>
</evidence>
<dbReference type="Proteomes" id="UP000186609">
    <property type="component" value="Chromosome"/>
</dbReference>
<feature type="transmembrane region" description="Helical" evidence="11">
    <location>
        <begin position="168"/>
        <end position="194"/>
    </location>
</feature>
<keyword evidence="8 11" id="KW-1133">Transmembrane helix</keyword>
<comment type="subcellular location">
    <subcellularLocation>
        <location evidence="11">Cell inner membrane</location>
        <topology evidence="11">Multi-pass membrane protein</topology>
    </subcellularLocation>
    <subcellularLocation>
        <location evidence="1">Cell membrane</location>
        <topology evidence="1">Multi-pass membrane protein</topology>
    </subcellularLocation>
</comment>
<dbReference type="PRINTS" id="PR00164">
    <property type="entry name" value="ABC2TRNSPORT"/>
</dbReference>
<dbReference type="PANTHER" id="PTHR30413">
    <property type="entry name" value="INNER MEMBRANE TRANSPORT PERMEASE"/>
    <property type="match status" value="1"/>
</dbReference>
<dbReference type="GO" id="GO:0043190">
    <property type="term" value="C:ATP-binding cassette (ABC) transporter complex"/>
    <property type="evidence" value="ECO:0007669"/>
    <property type="project" value="InterPro"/>
</dbReference>
<evidence type="ECO:0000313" key="14">
    <source>
        <dbReference type="Proteomes" id="UP000186609"/>
    </source>
</evidence>
<evidence type="ECO:0000256" key="1">
    <source>
        <dbReference type="ARBA" id="ARBA00004651"/>
    </source>
</evidence>
<keyword evidence="3 11" id="KW-0813">Transport</keyword>
<evidence type="ECO:0000313" key="13">
    <source>
        <dbReference type="EMBL" id="APW40462.1"/>
    </source>
</evidence>
<accession>A0A1P8K381</accession>